<feature type="domain" description="Protein O-mannosyl-transferase C-terminal four TM" evidence="3">
    <location>
        <begin position="302"/>
        <end position="506"/>
    </location>
</feature>
<dbReference type="PANTHER" id="PTHR10050">
    <property type="entry name" value="DOLICHYL-PHOSPHATE-MANNOSE--PROTEIN MANNOSYLTRANSFERASE"/>
    <property type="match status" value="1"/>
</dbReference>
<feature type="domain" description="Glycosyltransferase RgtA/B/C/D-like" evidence="2">
    <location>
        <begin position="90"/>
        <end position="179"/>
    </location>
</feature>
<dbReference type="InterPro" id="IPR032421">
    <property type="entry name" value="PMT_4TMC"/>
</dbReference>
<protein>
    <recommendedName>
        <fullName evidence="1">Polyprenol-phosphate-mannose--protein mannosyltransferase</fullName>
        <ecNumber evidence="1">2.4.1.-</ecNumber>
    </recommendedName>
</protein>
<feature type="transmembrane region" description="Helical" evidence="1">
    <location>
        <begin position="12"/>
        <end position="34"/>
    </location>
</feature>
<sequence length="508" mass="54481">MIARPTSRRDAASPLAVWLSLAAVTIVAALLRFVGVGGPHELLFDETYYVKDAWSLIHLGYEGTWGEDPNPAFESGDVDGYSAEGAFVAHPPLGKWLIGVGMAIFGHGPFGWRVMTALVGTALVPILFAIAKKVTASGWLGITAAALLAIDPLAVSMSRVALLDTHLALLILLGAWFALLDRDGTVARIRAGAEGNLLAGPVVWRRPWLVAAGFALGLAAGVKWSGLYALAVLGLAVVAADIVDRRRAGVQRPVEAAISRQGPASFVLLVGPALLTYLLSWTGWLVTSGGYDRGSSANPLVALWNYHRAVLRFHEGVTSGHTYASPAIEWIPMLNPTLMSRETGEDGSVGLMAALPNPLLWWIGVLAVVYLVVRAAAAFARRRGVDGSDLIPLIGVLGTYAPWLLLPDRTMFTFYAITLLPFVILAVVIAAKRLSEPADPVLLPDASRTEIRRERERVAAATGTRRIVVRTVLGAIAAVGLFFLPFGTGWMEPEALYKAHLWLPSWFL</sequence>
<evidence type="ECO:0000256" key="1">
    <source>
        <dbReference type="RuleBase" id="RU367007"/>
    </source>
</evidence>
<keyword evidence="1" id="KW-1133">Transmembrane helix</keyword>
<gene>
    <name evidence="4" type="ORF">GCM10010910_00220</name>
</gene>
<feature type="transmembrane region" description="Helical" evidence="1">
    <location>
        <begin position="202"/>
        <end position="220"/>
    </location>
</feature>
<dbReference type="InterPro" id="IPR038731">
    <property type="entry name" value="RgtA/B/C-like"/>
</dbReference>
<feature type="transmembrane region" description="Helical" evidence="1">
    <location>
        <begin position="226"/>
        <end position="243"/>
    </location>
</feature>
<feature type="transmembrane region" description="Helical" evidence="1">
    <location>
        <begin position="389"/>
        <end position="406"/>
    </location>
</feature>
<accession>A0ABQ2MU11</accession>
<keyword evidence="5" id="KW-1185">Reference proteome</keyword>
<comment type="caution">
    <text evidence="4">The sequence shown here is derived from an EMBL/GenBank/DDBJ whole genome shotgun (WGS) entry which is preliminary data.</text>
</comment>
<feature type="transmembrane region" description="Helical" evidence="1">
    <location>
        <begin position="412"/>
        <end position="431"/>
    </location>
</feature>
<dbReference type="EC" id="2.4.1.-" evidence="1"/>
<organism evidence="4 5">
    <name type="scientific">Microbacterium nanhaiense</name>
    <dbReference type="NCBI Taxonomy" id="1301026"/>
    <lineage>
        <taxon>Bacteria</taxon>
        <taxon>Bacillati</taxon>
        <taxon>Actinomycetota</taxon>
        <taxon>Actinomycetes</taxon>
        <taxon>Micrococcales</taxon>
        <taxon>Microbacteriaceae</taxon>
        <taxon>Microbacterium</taxon>
    </lineage>
</organism>
<comment type="function">
    <text evidence="1">Protein O-mannosyltransferase that catalyzes the transfer of a single mannose residue from a polyprenol phospho-mannosyl lipidic donor to the hydroxyl group of selected serine and threonine residues in acceptor proteins.</text>
</comment>
<reference evidence="5" key="1">
    <citation type="journal article" date="2019" name="Int. J. Syst. Evol. Microbiol.">
        <title>The Global Catalogue of Microorganisms (GCM) 10K type strain sequencing project: providing services to taxonomists for standard genome sequencing and annotation.</title>
        <authorList>
            <consortium name="The Broad Institute Genomics Platform"/>
            <consortium name="The Broad Institute Genome Sequencing Center for Infectious Disease"/>
            <person name="Wu L."/>
            <person name="Ma J."/>
        </authorList>
    </citation>
    <scope>NUCLEOTIDE SEQUENCE [LARGE SCALE GENOMIC DNA]</scope>
    <source>
        <strain evidence="5">CGMCC 4.7181</strain>
    </source>
</reference>
<dbReference type="InterPro" id="IPR027005">
    <property type="entry name" value="PMT-like"/>
</dbReference>
<evidence type="ECO:0000313" key="4">
    <source>
        <dbReference type="EMBL" id="GGO58798.1"/>
    </source>
</evidence>
<feature type="transmembrane region" description="Helical" evidence="1">
    <location>
        <begin position="467"/>
        <end position="486"/>
    </location>
</feature>
<feature type="transmembrane region" description="Helical" evidence="1">
    <location>
        <begin position="359"/>
        <end position="377"/>
    </location>
</feature>
<keyword evidence="1" id="KW-1003">Cell membrane</keyword>
<evidence type="ECO:0000259" key="3">
    <source>
        <dbReference type="Pfam" id="PF16192"/>
    </source>
</evidence>
<comment type="pathway">
    <text evidence="1">Protein modification; protein glycosylation.</text>
</comment>
<keyword evidence="1" id="KW-0472">Membrane</keyword>
<feature type="transmembrane region" description="Helical" evidence="1">
    <location>
        <begin position="264"/>
        <end position="286"/>
    </location>
</feature>
<evidence type="ECO:0000313" key="5">
    <source>
        <dbReference type="Proteomes" id="UP000638043"/>
    </source>
</evidence>
<dbReference type="Proteomes" id="UP000638043">
    <property type="component" value="Unassembled WGS sequence"/>
</dbReference>
<feature type="transmembrane region" description="Helical" evidence="1">
    <location>
        <begin position="161"/>
        <end position="181"/>
    </location>
</feature>
<comment type="subcellular location">
    <subcellularLocation>
        <location evidence="1">Cell membrane</location>
    </subcellularLocation>
</comment>
<name>A0ABQ2MU11_9MICO</name>
<feature type="transmembrane region" description="Helical" evidence="1">
    <location>
        <begin position="110"/>
        <end position="131"/>
    </location>
</feature>
<dbReference type="RefSeq" id="WP_188699309.1">
    <property type="nucleotide sequence ID" value="NZ_BMMQ01000001.1"/>
</dbReference>
<dbReference type="GO" id="GO:0016757">
    <property type="term" value="F:glycosyltransferase activity"/>
    <property type="evidence" value="ECO:0007669"/>
    <property type="project" value="UniProtKB-KW"/>
</dbReference>
<feature type="transmembrane region" description="Helical" evidence="1">
    <location>
        <begin position="138"/>
        <end position="155"/>
    </location>
</feature>
<dbReference type="Pfam" id="PF16192">
    <property type="entry name" value="PMT_4TMC"/>
    <property type="match status" value="1"/>
</dbReference>
<keyword evidence="1" id="KW-0812">Transmembrane</keyword>
<keyword evidence="1" id="KW-0808">Transferase</keyword>
<dbReference type="Pfam" id="PF13231">
    <property type="entry name" value="PMT_2"/>
    <property type="match status" value="1"/>
</dbReference>
<comment type="similarity">
    <text evidence="1">Belongs to the glycosyltransferase 39 family.</text>
</comment>
<dbReference type="PANTHER" id="PTHR10050:SF46">
    <property type="entry name" value="PROTEIN O-MANNOSYL-TRANSFERASE 2"/>
    <property type="match status" value="1"/>
</dbReference>
<proteinExistence type="inferred from homology"/>
<evidence type="ECO:0000259" key="2">
    <source>
        <dbReference type="Pfam" id="PF13231"/>
    </source>
</evidence>
<dbReference type="EMBL" id="BMMQ01000001">
    <property type="protein sequence ID" value="GGO58798.1"/>
    <property type="molecule type" value="Genomic_DNA"/>
</dbReference>
<keyword evidence="1 4" id="KW-0328">Glycosyltransferase</keyword>